<keyword evidence="2" id="KW-0479">Metal-binding</keyword>
<keyword evidence="4 5" id="KW-0904">Protein phosphatase</keyword>
<gene>
    <name evidence="8" type="ORF">DMC30DRAFT_446307</name>
</gene>
<feature type="compositionally biased region" description="Basic and acidic residues" evidence="6">
    <location>
        <begin position="9"/>
        <end position="20"/>
    </location>
</feature>
<evidence type="ECO:0000256" key="5">
    <source>
        <dbReference type="RuleBase" id="RU003465"/>
    </source>
</evidence>
<dbReference type="AlphaFoldDB" id="A0A5C5FWT5"/>
<evidence type="ECO:0000256" key="4">
    <source>
        <dbReference type="ARBA" id="ARBA00022912"/>
    </source>
</evidence>
<keyword evidence="9" id="KW-1185">Reference proteome</keyword>
<dbReference type="InterPro" id="IPR036457">
    <property type="entry name" value="PPM-type-like_dom_sf"/>
</dbReference>
<evidence type="ECO:0000256" key="6">
    <source>
        <dbReference type="SAM" id="MobiDB-lite"/>
    </source>
</evidence>
<dbReference type="InterPro" id="IPR000222">
    <property type="entry name" value="PP2C_BS"/>
</dbReference>
<dbReference type="OrthoDB" id="10264738at2759"/>
<dbReference type="SUPFAM" id="SSF81606">
    <property type="entry name" value="PP2C-like"/>
    <property type="match status" value="2"/>
</dbReference>
<dbReference type="Gene3D" id="3.60.40.10">
    <property type="entry name" value="PPM-type phosphatase domain"/>
    <property type="match status" value="1"/>
</dbReference>
<dbReference type="STRING" id="5288.A0A5C5FWT5"/>
<evidence type="ECO:0000256" key="3">
    <source>
        <dbReference type="ARBA" id="ARBA00022801"/>
    </source>
</evidence>
<dbReference type="GO" id="GO:0046872">
    <property type="term" value="F:metal ion binding"/>
    <property type="evidence" value="ECO:0007669"/>
    <property type="project" value="UniProtKB-KW"/>
</dbReference>
<feature type="compositionally biased region" description="Polar residues" evidence="6">
    <location>
        <begin position="212"/>
        <end position="221"/>
    </location>
</feature>
<feature type="compositionally biased region" description="Low complexity" evidence="6">
    <location>
        <begin position="223"/>
        <end position="243"/>
    </location>
</feature>
<dbReference type="PROSITE" id="PS51746">
    <property type="entry name" value="PPM_2"/>
    <property type="match status" value="1"/>
</dbReference>
<dbReference type="PANTHER" id="PTHR13832:SF837">
    <property type="entry name" value="PROTEIN PHOSPHATASE 2C-LIKE DOMAIN-CONTAINING PROTEIN 1"/>
    <property type="match status" value="1"/>
</dbReference>
<evidence type="ECO:0000256" key="1">
    <source>
        <dbReference type="ARBA" id="ARBA00006702"/>
    </source>
</evidence>
<dbReference type="Pfam" id="PF00481">
    <property type="entry name" value="PP2C"/>
    <property type="match status" value="2"/>
</dbReference>
<dbReference type="PROSITE" id="PS01032">
    <property type="entry name" value="PPM_1"/>
    <property type="match status" value="1"/>
</dbReference>
<evidence type="ECO:0000256" key="2">
    <source>
        <dbReference type="ARBA" id="ARBA00022723"/>
    </source>
</evidence>
<feature type="region of interest" description="Disordered" evidence="6">
    <location>
        <begin position="1"/>
        <end position="43"/>
    </location>
</feature>
<dbReference type="SMART" id="SM00332">
    <property type="entry name" value="PP2Cc"/>
    <property type="match status" value="1"/>
</dbReference>
<reference evidence="8 9" key="1">
    <citation type="submission" date="2019-03" db="EMBL/GenBank/DDBJ databases">
        <title>Rhodosporidium diobovatum UCD-FST 08-225 genome sequencing, assembly, and annotation.</title>
        <authorList>
            <person name="Fakankun I.U."/>
            <person name="Fristensky B."/>
            <person name="Levin D.B."/>
        </authorList>
    </citation>
    <scope>NUCLEOTIDE SEQUENCE [LARGE SCALE GENOMIC DNA]</scope>
    <source>
        <strain evidence="8 9">UCD-FST 08-225</strain>
    </source>
</reference>
<comment type="caution">
    <text evidence="8">The sequence shown here is derived from an EMBL/GenBank/DDBJ whole genome shotgun (WGS) entry which is preliminary data.</text>
</comment>
<evidence type="ECO:0000259" key="7">
    <source>
        <dbReference type="PROSITE" id="PS51746"/>
    </source>
</evidence>
<dbReference type="CDD" id="cd00143">
    <property type="entry name" value="PP2Cc"/>
    <property type="match status" value="1"/>
</dbReference>
<dbReference type="InterPro" id="IPR015655">
    <property type="entry name" value="PP2C"/>
</dbReference>
<feature type="domain" description="PPM-type phosphatase" evidence="7">
    <location>
        <begin position="44"/>
        <end position="413"/>
    </location>
</feature>
<accession>A0A5C5FWT5</accession>
<name>A0A5C5FWT5_9BASI</name>
<dbReference type="EMBL" id="SOZI01000047">
    <property type="protein sequence ID" value="TNY21260.1"/>
    <property type="molecule type" value="Genomic_DNA"/>
</dbReference>
<dbReference type="GO" id="GO:0004722">
    <property type="term" value="F:protein serine/threonine phosphatase activity"/>
    <property type="evidence" value="ECO:0007669"/>
    <property type="project" value="InterPro"/>
</dbReference>
<comment type="similarity">
    <text evidence="1 5">Belongs to the PP2C family.</text>
</comment>
<sequence>MSQVQSGHLEGDARVTEESSARGAETYGTLNQHPAMDETGGGLRVGVSIDRNRRCRRSMEDAHSFVYDFAGLKGQGYFAVFDGHAGKKAAEFCGLHFHEYLLENLRKSTTTPIPHLLNATFHAVDTALSSLSASEGSHSGCTAVTCLVRLEDEDGNPVGEASGVAPHVGAAQGSLVGKAGEAAKEAQASGIDPTEGKPGSGEGQHPVDPNATAATAQQDEPSSLRSKIKSVFSSSSGSKLNSLSGGGSGATPDGDAQNYHGHSPAEVIKAAKRTLYTANAGDARAVLSRNGRAIRLSYDHKGTDAKEIERIEAAGGYVMNQRVNGYLAVTRSLGDSQMKQFVVGSPYTTETTLRPDDDFLIVACDGLWDVCSDQQAVDQIQGMTDPQEASEKLLKYALGHGTTDNLTCMVVALNYKG</sequence>
<evidence type="ECO:0000313" key="8">
    <source>
        <dbReference type="EMBL" id="TNY21260.1"/>
    </source>
</evidence>
<feature type="region of interest" description="Disordered" evidence="6">
    <location>
        <begin position="177"/>
        <end position="261"/>
    </location>
</feature>
<dbReference type="Proteomes" id="UP000311382">
    <property type="component" value="Unassembled WGS sequence"/>
</dbReference>
<proteinExistence type="inferred from homology"/>
<dbReference type="PANTHER" id="PTHR13832">
    <property type="entry name" value="PROTEIN PHOSPHATASE 2C"/>
    <property type="match status" value="1"/>
</dbReference>
<organism evidence="8 9">
    <name type="scientific">Rhodotorula diobovata</name>
    <dbReference type="NCBI Taxonomy" id="5288"/>
    <lineage>
        <taxon>Eukaryota</taxon>
        <taxon>Fungi</taxon>
        <taxon>Dikarya</taxon>
        <taxon>Basidiomycota</taxon>
        <taxon>Pucciniomycotina</taxon>
        <taxon>Microbotryomycetes</taxon>
        <taxon>Sporidiobolales</taxon>
        <taxon>Sporidiobolaceae</taxon>
        <taxon>Rhodotorula</taxon>
    </lineage>
</organism>
<evidence type="ECO:0000313" key="9">
    <source>
        <dbReference type="Proteomes" id="UP000311382"/>
    </source>
</evidence>
<protein>
    <submittedName>
        <fullName evidence="8">Phosphatase 2C-domain-containing protein</fullName>
    </submittedName>
</protein>
<keyword evidence="3 5" id="KW-0378">Hydrolase</keyword>
<dbReference type="InterPro" id="IPR001932">
    <property type="entry name" value="PPM-type_phosphatase-like_dom"/>
</dbReference>